<accession>A0ABQ2UL66</accession>
<dbReference type="SUPFAM" id="SSF51905">
    <property type="entry name" value="FAD/NAD(P)-binding domain"/>
    <property type="match status" value="1"/>
</dbReference>
<name>A0ABQ2UL66_9PSEU</name>
<organism evidence="4 5">
    <name type="scientific">Lentzea flava</name>
    <dbReference type="NCBI Taxonomy" id="103732"/>
    <lineage>
        <taxon>Bacteria</taxon>
        <taxon>Bacillati</taxon>
        <taxon>Actinomycetota</taxon>
        <taxon>Actinomycetes</taxon>
        <taxon>Pseudonocardiales</taxon>
        <taxon>Pseudonocardiaceae</taxon>
        <taxon>Lentzea</taxon>
    </lineage>
</organism>
<dbReference type="RefSeq" id="WP_189255194.1">
    <property type="nucleotide sequence ID" value="NZ_BMRE01000016.1"/>
</dbReference>
<evidence type="ECO:0000259" key="3">
    <source>
        <dbReference type="Pfam" id="PF01494"/>
    </source>
</evidence>
<dbReference type="InterPro" id="IPR036188">
    <property type="entry name" value="FAD/NAD-bd_sf"/>
</dbReference>
<feature type="domain" description="FAD-binding" evidence="3">
    <location>
        <begin position="3"/>
        <end position="343"/>
    </location>
</feature>
<keyword evidence="1" id="KW-0560">Oxidoreductase</keyword>
<dbReference type="InterPro" id="IPR050631">
    <property type="entry name" value="PheA/TfdB_FAD_monoxygenase"/>
</dbReference>
<sequence>MNTTVAIVGAGPAGLVLANILNQAGVSTVVFERASREYVEQRARAGLIEYRAFQTLREHGLADGLMASATVHRSCEFRFAGERFVLDYGQFTGDRVHHVYPQQFLVRDLITRLLDNGGDIRFETPVTEISDLTGDYAVVSYSGTDNKIRTLRAEFVAGCDGSRGVCRRAVPTAGLRGVTKHYPTNLLAILSATSPLTRDMVYALHPDGCAIHALRTRDTSRFYLQVDAQDELADWDDERIWSELARRFAVADGSLPSPGPILETSMLSMRTSVTEELRHGRMLLVGDAAHVITPFGGKGMNLAIADADGLARAILAAVRDGDDHGLNSYSAAVNQRTWAAQEFSHSMIDLLCAHSNGDRDFQYRVQVARLAKWRQSPADARGFARDYVG</sequence>
<dbReference type="Proteomes" id="UP000649573">
    <property type="component" value="Unassembled WGS sequence"/>
</dbReference>
<dbReference type="InterPro" id="IPR002938">
    <property type="entry name" value="FAD-bd"/>
</dbReference>
<proteinExistence type="predicted"/>
<evidence type="ECO:0000313" key="5">
    <source>
        <dbReference type="Proteomes" id="UP000649573"/>
    </source>
</evidence>
<evidence type="ECO:0000256" key="1">
    <source>
        <dbReference type="ARBA" id="ARBA00023002"/>
    </source>
</evidence>
<protein>
    <submittedName>
        <fullName evidence="4">4-hydroxybenzoate 3-monooxygenase</fullName>
    </submittedName>
</protein>
<dbReference type="Pfam" id="PF01494">
    <property type="entry name" value="FAD_binding_3"/>
    <property type="match status" value="1"/>
</dbReference>
<dbReference type="SUPFAM" id="SSF54373">
    <property type="entry name" value="FAD-linked reductases, C-terminal domain"/>
    <property type="match status" value="1"/>
</dbReference>
<dbReference type="PANTHER" id="PTHR43476:SF4">
    <property type="entry name" value="BLR0106 PROTEIN"/>
    <property type="match status" value="1"/>
</dbReference>
<keyword evidence="5" id="KW-1185">Reference proteome</keyword>
<gene>
    <name evidence="4" type="primary">pobA</name>
    <name evidence="4" type="ORF">GCM10010178_39700</name>
</gene>
<dbReference type="Gene3D" id="3.50.50.60">
    <property type="entry name" value="FAD/NAD(P)-binding domain"/>
    <property type="match status" value="1"/>
</dbReference>
<dbReference type="EMBL" id="BMRE01000016">
    <property type="protein sequence ID" value="GGU43264.1"/>
    <property type="molecule type" value="Genomic_DNA"/>
</dbReference>
<keyword evidence="2" id="KW-0520">NAD</keyword>
<evidence type="ECO:0000256" key="2">
    <source>
        <dbReference type="ARBA" id="ARBA00023027"/>
    </source>
</evidence>
<dbReference type="PRINTS" id="PR00420">
    <property type="entry name" value="RNGMNOXGNASE"/>
</dbReference>
<dbReference type="NCBIfam" id="NF006091">
    <property type="entry name" value="PRK08243.1"/>
    <property type="match status" value="1"/>
</dbReference>
<reference evidence="5" key="1">
    <citation type="journal article" date="2019" name="Int. J. Syst. Evol. Microbiol.">
        <title>The Global Catalogue of Microorganisms (GCM) 10K type strain sequencing project: providing services to taxonomists for standard genome sequencing and annotation.</title>
        <authorList>
            <consortium name="The Broad Institute Genomics Platform"/>
            <consortium name="The Broad Institute Genome Sequencing Center for Infectious Disease"/>
            <person name="Wu L."/>
            <person name="Ma J."/>
        </authorList>
    </citation>
    <scope>NUCLEOTIDE SEQUENCE [LARGE SCALE GENOMIC DNA]</scope>
    <source>
        <strain evidence="5">JCM 3296</strain>
    </source>
</reference>
<comment type="caution">
    <text evidence="4">The sequence shown here is derived from an EMBL/GenBank/DDBJ whole genome shotgun (WGS) entry which is preliminary data.</text>
</comment>
<evidence type="ECO:0000313" key="4">
    <source>
        <dbReference type="EMBL" id="GGU43264.1"/>
    </source>
</evidence>
<dbReference type="PANTHER" id="PTHR43476">
    <property type="entry name" value="3-(3-HYDROXY-PHENYL)PROPIONATE/3-HYDROXYCINNAMIC ACID HYDROXYLASE"/>
    <property type="match status" value="1"/>
</dbReference>
<dbReference type="Gene3D" id="3.30.9.10">
    <property type="entry name" value="D-Amino Acid Oxidase, subunit A, domain 2"/>
    <property type="match status" value="1"/>
</dbReference>